<dbReference type="EMBL" id="JAJFAZ020000001">
    <property type="protein sequence ID" value="KAI5352254.1"/>
    <property type="molecule type" value="Genomic_DNA"/>
</dbReference>
<comment type="caution">
    <text evidence="4">The sequence shown here is derived from an EMBL/GenBank/DDBJ whole genome shotgun (WGS) entry which is preliminary data.</text>
</comment>
<dbReference type="InterPro" id="IPR010433">
    <property type="entry name" value="EIF-4B_pln"/>
</dbReference>
<keyword evidence="5" id="KW-1185">Reference proteome</keyword>
<dbReference type="GO" id="GO:0003743">
    <property type="term" value="F:translation initiation factor activity"/>
    <property type="evidence" value="ECO:0007669"/>
    <property type="project" value="InterPro"/>
</dbReference>
<dbReference type="AlphaFoldDB" id="A0AAD4ZQE0"/>
<sequence length="319" mass="35096">MDLELEHLSVDRLETEEERKLKEEIDHLKKELEKESPDKTNSETGQESGGDQASLRDIVLQKERELETLIHDLDDKVRFGQKAIDRPGSGAGRPGSGAGRPGSGAGRAGKEDFWGTETWAGQGQEKDAIFNFGDSNSDTGGLSAVFGQARSPHGESYFHGPAGRYCDGRLVIDFIAKSFGLPFLSAYLDSVGSNFSHGANFATAGSTIRPQNTTLRQSGFSPISLDVQYNEFYDFHPRSQVARNRGGVFKQLMPKAQDFSRALYTFDIGQNDLTAGLFLNMSTTQVKAYVPDVLNQFKNIVKNIYGQGANPKSMDLRNQ</sequence>
<feature type="compositionally biased region" description="Polar residues" evidence="3">
    <location>
        <begin position="42"/>
        <end position="51"/>
    </location>
</feature>
<feature type="compositionally biased region" description="Basic and acidic residues" evidence="3">
    <location>
        <begin position="27"/>
        <end position="41"/>
    </location>
</feature>
<evidence type="ECO:0000256" key="1">
    <source>
        <dbReference type="ARBA" id="ARBA00008668"/>
    </source>
</evidence>
<dbReference type="PANTHER" id="PTHR22835:SF588">
    <property type="entry name" value="ALPHA-L-FUCOSIDASE 3"/>
    <property type="match status" value="1"/>
</dbReference>
<organism evidence="4 5">
    <name type="scientific">Prunus dulcis</name>
    <name type="common">Almond</name>
    <name type="synonym">Amygdalus dulcis</name>
    <dbReference type="NCBI Taxonomy" id="3755"/>
    <lineage>
        <taxon>Eukaryota</taxon>
        <taxon>Viridiplantae</taxon>
        <taxon>Streptophyta</taxon>
        <taxon>Embryophyta</taxon>
        <taxon>Tracheophyta</taxon>
        <taxon>Spermatophyta</taxon>
        <taxon>Magnoliopsida</taxon>
        <taxon>eudicotyledons</taxon>
        <taxon>Gunneridae</taxon>
        <taxon>Pentapetalae</taxon>
        <taxon>rosids</taxon>
        <taxon>fabids</taxon>
        <taxon>Rosales</taxon>
        <taxon>Rosaceae</taxon>
        <taxon>Amygdaloideae</taxon>
        <taxon>Amygdaleae</taxon>
        <taxon>Prunus</taxon>
    </lineage>
</organism>
<dbReference type="InterPro" id="IPR036514">
    <property type="entry name" value="SGNH_hydro_sf"/>
</dbReference>
<evidence type="ECO:0000256" key="3">
    <source>
        <dbReference type="SAM" id="MobiDB-lite"/>
    </source>
</evidence>
<dbReference type="PANTHER" id="PTHR22835">
    <property type="entry name" value="ZINC FINGER FYVE DOMAIN CONTAINING PROTEIN"/>
    <property type="match status" value="1"/>
</dbReference>
<keyword evidence="2" id="KW-0325">Glycoprotein</keyword>
<name>A0AAD4ZQE0_PRUDU</name>
<comment type="similarity">
    <text evidence="1">Belongs to the 'GDSL' lipolytic enzyme family.</text>
</comment>
<gene>
    <name evidence="4" type="ORF">L3X38_005145</name>
</gene>
<reference evidence="4 5" key="1">
    <citation type="journal article" date="2022" name="G3 (Bethesda)">
        <title>Whole-genome sequence and methylome profiling of the almond [Prunus dulcis (Mill.) D.A. Webb] cultivar 'Nonpareil'.</title>
        <authorList>
            <person name="D'Amico-Willman K.M."/>
            <person name="Ouma W.Z."/>
            <person name="Meulia T."/>
            <person name="Sideli G.M."/>
            <person name="Gradziel T.M."/>
            <person name="Fresnedo-Ramirez J."/>
        </authorList>
    </citation>
    <scope>NUCLEOTIDE SEQUENCE [LARGE SCALE GENOMIC DNA]</scope>
    <source>
        <strain evidence="4">Clone GOH B32 T37-40</strain>
    </source>
</reference>
<dbReference type="GO" id="GO:0016788">
    <property type="term" value="F:hydrolase activity, acting on ester bonds"/>
    <property type="evidence" value="ECO:0007669"/>
    <property type="project" value="InterPro"/>
</dbReference>
<feature type="region of interest" description="Disordered" evidence="3">
    <location>
        <begin position="27"/>
        <end position="59"/>
    </location>
</feature>
<proteinExistence type="inferred from homology"/>
<accession>A0AAD4ZQE0</accession>
<dbReference type="Proteomes" id="UP001054821">
    <property type="component" value="Chromosome 1"/>
</dbReference>
<evidence type="ECO:0000313" key="5">
    <source>
        <dbReference type="Proteomes" id="UP001054821"/>
    </source>
</evidence>
<dbReference type="Pfam" id="PF00657">
    <property type="entry name" value="Lipase_GDSL"/>
    <property type="match status" value="1"/>
</dbReference>
<protein>
    <recommendedName>
        <fullName evidence="6">GDSL-like Lipase/Acylhydrolase superfamily protein</fullName>
    </recommendedName>
</protein>
<feature type="region of interest" description="Disordered" evidence="3">
    <location>
        <begin position="82"/>
        <end position="111"/>
    </location>
</feature>
<evidence type="ECO:0000313" key="4">
    <source>
        <dbReference type="EMBL" id="KAI5352254.1"/>
    </source>
</evidence>
<dbReference type="Gene3D" id="3.40.50.1110">
    <property type="entry name" value="SGNH hydrolase"/>
    <property type="match status" value="1"/>
</dbReference>
<evidence type="ECO:0000256" key="2">
    <source>
        <dbReference type="ARBA" id="ARBA00023180"/>
    </source>
</evidence>
<dbReference type="Pfam" id="PF06273">
    <property type="entry name" value="eIF-4B"/>
    <property type="match status" value="1"/>
</dbReference>
<dbReference type="InterPro" id="IPR001087">
    <property type="entry name" value="GDSL"/>
</dbReference>
<evidence type="ECO:0008006" key="6">
    <source>
        <dbReference type="Google" id="ProtNLM"/>
    </source>
</evidence>
<feature type="compositionally biased region" description="Gly residues" evidence="3">
    <location>
        <begin position="89"/>
        <end position="107"/>
    </location>
</feature>